<keyword evidence="1" id="KW-0805">Transcription regulation</keyword>
<dbReference type="SMART" id="SM00530">
    <property type="entry name" value="HTH_XRE"/>
    <property type="match status" value="1"/>
</dbReference>
<dbReference type="CDD" id="cd00093">
    <property type="entry name" value="HTH_XRE"/>
    <property type="match status" value="1"/>
</dbReference>
<dbReference type="PANTHER" id="PTHR40661:SF3">
    <property type="entry name" value="FELS-1 PROPHAGE TRANSCRIPTIONAL REGULATOR"/>
    <property type="match status" value="1"/>
</dbReference>
<dbReference type="InterPro" id="IPR010982">
    <property type="entry name" value="Lambda_DNA-bd_dom_sf"/>
</dbReference>
<dbReference type="SUPFAM" id="SSF51306">
    <property type="entry name" value="LexA/Signal peptidase"/>
    <property type="match status" value="1"/>
</dbReference>
<dbReference type="Pfam" id="PF01381">
    <property type="entry name" value="HTH_3"/>
    <property type="match status" value="1"/>
</dbReference>
<dbReference type="Pfam" id="PF00717">
    <property type="entry name" value="Peptidase_S24"/>
    <property type="match status" value="1"/>
</dbReference>
<evidence type="ECO:0000313" key="5">
    <source>
        <dbReference type="EMBL" id="CBL28425.1"/>
    </source>
</evidence>
<organism evidence="5 6">
    <name type="scientific">Fretibacterium fastidiosum</name>
    <dbReference type="NCBI Taxonomy" id="651822"/>
    <lineage>
        <taxon>Bacteria</taxon>
        <taxon>Thermotogati</taxon>
        <taxon>Synergistota</taxon>
        <taxon>Synergistia</taxon>
        <taxon>Synergistales</taxon>
        <taxon>Aminobacteriaceae</taxon>
        <taxon>Fretibacterium</taxon>
    </lineage>
</organism>
<feature type="domain" description="HTH cro/C1-type" evidence="4">
    <location>
        <begin position="13"/>
        <end position="67"/>
    </location>
</feature>
<keyword evidence="3" id="KW-0804">Transcription</keyword>
<gene>
    <name evidence="5" type="ORF">SY1_13180</name>
</gene>
<protein>
    <submittedName>
        <fullName evidence="5">SOS-response transcriptional repressors (RecA-mediated autopeptidases)</fullName>
    </submittedName>
</protein>
<dbReference type="GO" id="GO:0003677">
    <property type="term" value="F:DNA binding"/>
    <property type="evidence" value="ECO:0007669"/>
    <property type="project" value="UniProtKB-KW"/>
</dbReference>
<reference evidence="5 6" key="2">
    <citation type="submission" date="2010-03" db="EMBL/GenBank/DDBJ databases">
        <authorList>
            <person name="Pajon A."/>
        </authorList>
    </citation>
    <scope>NUCLEOTIDE SEQUENCE [LARGE SCALE GENOMIC DNA]</scope>
    <source>
        <strain evidence="5 6">SGP1</strain>
    </source>
</reference>
<keyword evidence="2" id="KW-0238">DNA-binding</keyword>
<dbReference type="RefSeq" id="WP_015556572.1">
    <property type="nucleotide sequence ID" value="NZ_OZ209244.1"/>
</dbReference>
<name>A0AB94IXE9_9BACT</name>
<dbReference type="SUPFAM" id="SSF47413">
    <property type="entry name" value="lambda repressor-like DNA-binding domains"/>
    <property type="match status" value="1"/>
</dbReference>
<evidence type="ECO:0000256" key="2">
    <source>
        <dbReference type="ARBA" id="ARBA00023125"/>
    </source>
</evidence>
<evidence type="ECO:0000256" key="1">
    <source>
        <dbReference type="ARBA" id="ARBA00023015"/>
    </source>
</evidence>
<dbReference type="Proteomes" id="UP000008957">
    <property type="component" value="Chromosome"/>
</dbReference>
<keyword evidence="6" id="KW-1185">Reference proteome</keyword>
<dbReference type="AlphaFoldDB" id="A0AB94IXE9"/>
<sequence>MTEGAEAGIGARIMARRKALGMKRPELAERLGVKPNTLYRYEIGSIGIRDSMKSRIAKELGVSLAYLVSGTAEVGRERGSEETPEPVVPPQVYLPILDQEACAGSGFNWSDVRAGARKWMPWPTLETGGPVGPTKPYFVKVEGDSMIGANIQDGCLILVNPNTEVRSGDIAYVRWNDRCSVKGIIFYNDGRVELRPANKDFSSIWIQRDEVEFLTILGKVVRWLNMGVPNRIF</sequence>
<evidence type="ECO:0000256" key="3">
    <source>
        <dbReference type="ARBA" id="ARBA00023163"/>
    </source>
</evidence>
<evidence type="ECO:0000259" key="4">
    <source>
        <dbReference type="PROSITE" id="PS50943"/>
    </source>
</evidence>
<dbReference type="InterPro" id="IPR039418">
    <property type="entry name" value="LexA-like"/>
</dbReference>
<evidence type="ECO:0000313" key="6">
    <source>
        <dbReference type="Proteomes" id="UP000008957"/>
    </source>
</evidence>
<proteinExistence type="predicted"/>
<dbReference type="InterPro" id="IPR015927">
    <property type="entry name" value="Peptidase_S24_S26A/B/C"/>
</dbReference>
<dbReference type="KEGG" id="sbr:SY1_13180"/>
<dbReference type="Gene3D" id="1.10.260.40">
    <property type="entry name" value="lambda repressor-like DNA-binding domains"/>
    <property type="match status" value="1"/>
</dbReference>
<dbReference type="PANTHER" id="PTHR40661">
    <property type="match status" value="1"/>
</dbReference>
<dbReference type="InterPro" id="IPR036286">
    <property type="entry name" value="LexA/Signal_pep-like_sf"/>
</dbReference>
<dbReference type="PROSITE" id="PS50943">
    <property type="entry name" value="HTH_CROC1"/>
    <property type="match status" value="1"/>
</dbReference>
<dbReference type="InterPro" id="IPR001387">
    <property type="entry name" value="Cro/C1-type_HTH"/>
</dbReference>
<reference evidence="6" key="1">
    <citation type="submission" date="2010-03" db="EMBL/GenBank/DDBJ databases">
        <title>The genome sequence of Synergistetes sp. SGP1.</title>
        <authorList>
            <consortium name="metaHIT consortium -- http://www.metahit.eu/"/>
            <person name="Pajon A."/>
            <person name="Turner K."/>
            <person name="Parkhill J."/>
            <person name="Wade W."/>
            <person name="Vartoukian S."/>
        </authorList>
    </citation>
    <scope>NUCLEOTIDE SEQUENCE [LARGE SCALE GENOMIC DNA]</scope>
    <source>
        <strain evidence="6">SGP1</strain>
    </source>
</reference>
<dbReference type="Gene3D" id="2.10.109.10">
    <property type="entry name" value="Umud Fragment, subunit A"/>
    <property type="match status" value="1"/>
</dbReference>
<dbReference type="CDD" id="cd06529">
    <property type="entry name" value="S24_LexA-like"/>
    <property type="match status" value="1"/>
</dbReference>
<dbReference type="EMBL" id="FP929056">
    <property type="protein sequence ID" value="CBL28425.1"/>
    <property type="molecule type" value="Genomic_DNA"/>
</dbReference>
<accession>A0AB94IXE9</accession>